<evidence type="ECO:0000313" key="2">
    <source>
        <dbReference type="EMBL" id="MPC45283.1"/>
    </source>
</evidence>
<sequence>MAPKHSADTAGVDKAKRKSSLPTQRMMRDCFKILMTYISNHDSLIWGAAKVLKSRVEKSCLWFSHNFSLAA</sequence>
<name>A0A5B7FJG4_PORTR</name>
<feature type="compositionally biased region" description="Basic and acidic residues" evidence="1">
    <location>
        <begin position="1"/>
        <end position="14"/>
    </location>
</feature>
<protein>
    <submittedName>
        <fullName evidence="2">Uncharacterized protein</fullName>
    </submittedName>
</protein>
<gene>
    <name evidence="2" type="ORF">E2C01_038977</name>
</gene>
<evidence type="ECO:0000256" key="1">
    <source>
        <dbReference type="SAM" id="MobiDB-lite"/>
    </source>
</evidence>
<evidence type="ECO:0000313" key="3">
    <source>
        <dbReference type="Proteomes" id="UP000324222"/>
    </source>
</evidence>
<accession>A0A5B7FJG4</accession>
<reference evidence="2 3" key="1">
    <citation type="submission" date="2019-05" db="EMBL/GenBank/DDBJ databases">
        <title>Another draft genome of Portunus trituberculatus and its Hox gene families provides insights of decapod evolution.</title>
        <authorList>
            <person name="Jeong J.-H."/>
            <person name="Song I."/>
            <person name="Kim S."/>
            <person name="Choi T."/>
            <person name="Kim D."/>
            <person name="Ryu S."/>
            <person name="Kim W."/>
        </authorList>
    </citation>
    <scope>NUCLEOTIDE SEQUENCE [LARGE SCALE GENOMIC DNA]</scope>
    <source>
        <tissue evidence="2">Muscle</tissue>
    </source>
</reference>
<proteinExistence type="predicted"/>
<dbReference type="Proteomes" id="UP000324222">
    <property type="component" value="Unassembled WGS sequence"/>
</dbReference>
<dbReference type="AlphaFoldDB" id="A0A5B7FJG4"/>
<organism evidence="2 3">
    <name type="scientific">Portunus trituberculatus</name>
    <name type="common">Swimming crab</name>
    <name type="synonym">Neptunus trituberculatus</name>
    <dbReference type="NCBI Taxonomy" id="210409"/>
    <lineage>
        <taxon>Eukaryota</taxon>
        <taxon>Metazoa</taxon>
        <taxon>Ecdysozoa</taxon>
        <taxon>Arthropoda</taxon>
        <taxon>Crustacea</taxon>
        <taxon>Multicrustacea</taxon>
        <taxon>Malacostraca</taxon>
        <taxon>Eumalacostraca</taxon>
        <taxon>Eucarida</taxon>
        <taxon>Decapoda</taxon>
        <taxon>Pleocyemata</taxon>
        <taxon>Brachyura</taxon>
        <taxon>Eubrachyura</taxon>
        <taxon>Portunoidea</taxon>
        <taxon>Portunidae</taxon>
        <taxon>Portuninae</taxon>
        <taxon>Portunus</taxon>
    </lineage>
</organism>
<feature type="region of interest" description="Disordered" evidence="1">
    <location>
        <begin position="1"/>
        <end position="21"/>
    </location>
</feature>
<keyword evidence="3" id="KW-1185">Reference proteome</keyword>
<comment type="caution">
    <text evidence="2">The sequence shown here is derived from an EMBL/GenBank/DDBJ whole genome shotgun (WGS) entry which is preliminary data.</text>
</comment>
<dbReference type="EMBL" id="VSRR010006658">
    <property type="protein sequence ID" value="MPC45283.1"/>
    <property type="molecule type" value="Genomic_DNA"/>
</dbReference>